<proteinExistence type="predicted"/>
<sequence>MNSATTAVPPPVTSSNGSEELHLPHHHHHLHPAIPFQAESPLSKLVEHCNKFGADGKLPLEKLEAVRTGADKFILPTDVAYNPYPQFIPNPNWWVDQSSWPLAYPTDATAYQYLSPLGGLLSASASTATSAPTSGSASTSASTSSSSTISPRMPATTTKPKSSSSSGGGGGKYPARSNCECPNCAEAERIGINNVAARKRGIHNCHIAGCGKVYTKSSHLKAHLRWHSGERPSRRRSGEATH</sequence>
<dbReference type="PANTHER" id="PTHR23235">
    <property type="entry name" value="KRUEPPEL-LIKE TRANSCRIPTION FACTOR"/>
    <property type="match status" value="1"/>
</dbReference>
<dbReference type="Gene3D" id="3.30.160.60">
    <property type="entry name" value="Classic Zinc Finger"/>
    <property type="match status" value="1"/>
</dbReference>
<dbReference type="OrthoDB" id="6365676at2759"/>
<protein>
    <recommendedName>
        <fullName evidence="6">C2H2-type domain-containing protein</fullName>
    </recommendedName>
</protein>
<name>A0A8S1GMX1_9PELO</name>
<evidence type="ECO:0000256" key="4">
    <source>
        <dbReference type="PROSITE-ProRule" id="PRU00042"/>
    </source>
</evidence>
<keyword evidence="8" id="KW-1185">Reference proteome</keyword>
<evidence type="ECO:0000256" key="3">
    <source>
        <dbReference type="ARBA" id="ARBA00022833"/>
    </source>
</evidence>
<evidence type="ECO:0000313" key="7">
    <source>
        <dbReference type="EMBL" id="CAD6184845.1"/>
    </source>
</evidence>
<feature type="domain" description="C2H2-type" evidence="6">
    <location>
        <begin position="203"/>
        <end position="232"/>
    </location>
</feature>
<keyword evidence="3" id="KW-0862">Zinc</keyword>
<dbReference type="InterPro" id="IPR013087">
    <property type="entry name" value="Znf_C2H2_type"/>
</dbReference>
<dbReference type="GO" id="GO:0008270">
    <property type="term" value="F:zinc ion binding"/>
    <property type="evidence" value="ECO:0007669"/>
    <property type="project" value="UniProtKB-KW"/>
</dbReference>
<evidence type="ECO:0000259" key="6">
    <source>
        <dbReference type="PROSITE" id="PS50157"/>
    </source>
</evidence>
<feature type="compositionally biased region" description="Low complexity" evidence="5">
    <location>
        <begin position="125"/>
        <end position="151"/>
    </location>
</feature>
<dbReference type="GO" id="GO:0000978">
    <property type="term" value="F:RNA polymerase II cis-regulatory region sequence-specific DNA binding"/>
    <property type="evidence" value="ECO:0007669"/>
    <property type="project" value="TreeGrafter"/>
</dbReference>
<organism evidence="7 8">
    <name type="scientific">Caenorhabditis auriculariae</name>
    <dbReference type="NCBI Taxonomy" id="2777116"/>
    <lineage>
        <taxon>Eukaryota</taxon>
        <taxon>Metazoa</taxon>
        <taxon>Ecdysozoa</taxon>
        <taxon>Nematoda</taxon>
        <taxon>Chromadorea</taxon>
        <taxon>Rhabditida</taxon>
        <taxon>Rhabditina</taxon>
        <taxon>Rhabditomorpha</taxon>
        <taxon>Rhabditoidea</taxon>
        <taxon>Rhabditidae</taxon>
        <taxon>Peloderinae</taxon>
        <taxon>Caenorhabditis</taxon>
    </lineage>
</organism>
<evidence type="ECO:0000256" key="1">
    <source>
        <dbReference type="ARBA" id="ARBA00022723"/>
    </source>
</evidence>
<evidence type="ECO:0000256" key="2">
    <source>
        <dbReference type="ARBA" id="ARBA00022771"/>
    </source>
</evidence>
<accession>A0A8S1GMX1</accession>
<reference evidence="7" key="1">
    <citation type="submission" date="2020-10" db="EMBL/GenBank/DDBJ databases">
        <authorList>
            <person name="Kikuchi T."/>
        </authorList>
    </citation>
    <scope>NUCLEOTIDE SEQUENCE</scope>
    <source>
        <strain evidence="7">NKZ352</strain>
    </source>
</reference>
<dbReference type="PROSITE" id="PS00028">
    <property type="entry name" value="ZINC_FINGER_C2H2_1"/>
    <property type="match status" value="1"/>
</dbReference>
<feature type="region of interest" description="Disordered" evidence="5">
    <location>
        <begin position="125"/>
        <end position="174"/>
    </location>
</feature>
<feature type="region of interest" description="Disordered" evidence="5">
    <location>
        <begin position="1"/>
        <end position="26"/>
    </location>
</feature>
<dbReference type="PROSITE" id="PS50157">
    <property type="entry name" value="ZINC_FINGER_C2H2_2"/>
    <property type="match status" value="1"/>
</dbReference>
<evidence type="ECO:0000313" key="8">
    <source>
        <dbReference type="Proteomes" id="UP000835052"/>
    </source>
</evidence>
<comment type="caution">
    <text evidence="7">The sequence shown here is derived from an EMBL/GenBank/DDBJ whole genome shotgun (WGS) entry which is preliminary data.</text>
</comment>
<dbReference type="EMBL" id="CAJGYM010000001">
    <property type="protein sequence ID" value="CAD6184845.1"/>
    <property type="molecule type" value="Genomic_DNA"/>
</dbReference>
<dbReference type="AlphaFoldDB" id="A0A8S1GMX1"/>
<evidence type="ECO:0000256" key="5">
    <source>
        <dbReference type="SAM" id="MobiDB-lite"/>
    </source>
</evidence>
<keyword evidence="2 4" id="KW-0863">Zinc-finger</keyword>
<keyword evidence="1" id="KW-0479">Metal-binding</keyword>
<gene>
    <name evidence="7" type="ORF">CAUJ_LOCUS764</name>
</gene>
<dbReference type="FunFam" id="3.30.160.60:FF:000021">
    <property type="entry name" value="Basic krueppel-like factor 3"/>
    <property type="match status" value="1"/>
</dbReference>
<dbReference type="SUPFAM" id="SSF57667">
    <property type="entry name" value="beta-beta-alpha zinc fingers"/>
    <property type="match status" value="1"/>
</dbReference>
<dbReference type="Proteomes" id="UP000835052">
    <property type="component" value="Unassembled WGS sequence"/>
</dbReference>
<dbReference type="GO" id="GO:0000981">
    <property type="term" value="F:DNA-binding transcription factor activity, RNA polymerase II-specific"/>
    <property type="evidence" value="ECO:0007669"/>
    <property type="project" value="TreeGrafter"/>
</dbReference>
<dbReference type="PANTHER" id="PTHR23235:SF19">
    <property type="entry name" value="TRANSCRIPTION FACTOR SP7"/>
    <property type="match status" value="1"/>
</dbReference>
<dbReference type="InterPro" id="IPR036236">
    <property type="entry name" value="Znf_C2H2_sf"/>
</dbReference>